<dbReference type="EMBL" id="AUXX01000001">
    <property type="protein sequence ID" value="KZN70448.1"/>
    <property type="molecule type" value="Genomic_DNA"/>
</dbReference>
<protein>
    <submittedName>
        <fullName evidence="2">Uncharacterized protein</fullName>
    </submittedName>
</protein>
<reference evidence="2 3" key="1">
    <citation type="submission" date="2013-07" db="EMBL/GenBank/DDBJ databases">
        <title>Comparative Genomic and Metabolomic Analysis of Twelve Strains of Pseudoalteromonas luteoviolacea.</title>
        <authorList>
            <person name="Vynne N.G."/>
            <person name="Mansson M."/>
            <person name="Gram L."/>
        </authorList>
    </citation>
    <scope>NUCLEOTIDE SEQUENCE [LARGE SCALE GENOMIC DNA]</scope>
    <source>
        <strain evidence="2 3">S4060-1</strain>
    </source>
</reference>
<accession>A0A167PEC3</accession>
<name>A0A167PEC3_9GAMM</name>
<evidence type="ECO:0000313" key="3">
    <source>
        <dbReference type="Proteomes" id="UP000076661"/>
    </source>
</evidence>
<proteinExistence type="predicted"/>
<organism evidence="2 3">
    <name type="scientific">Pseudoalteromonas luteoviolacea S4060-1</name>
    <dbReference type="NCBI Taxonomy" id="1365257"/>
    <lineage>
        <taxon>Bacteria</taxon>
        <taxon>Pseudomonadati</taxon>
        <taxon>Pseudomonadota</taxon>
        <taxon>Gammaproteobacteria</taxon>
        <taxon>Alteromonadales</taxon>
        <taxon>Pseudoalteromonadaceae</taxon>
        <taxon>Pseudoalteromonas</taxon>
    </lineage>
</organism>
<sequence>MKRDLIKCNSINYRKGYIEVLGGIHDECINLEVWNIHPDVDITSVDLGDESFPENAVASNTEIELSLEKAELLIEQLTLAVNKIREYNSP</sequence>
<dbReference type="AlphaFoldDB" id="A0A167PEC3"/>
<keyword evidence="1" id="KW-0175">Coiled coil</keyword>
<dbReference type="Proteomes" id="UP000076661">
    <property type="component" value="Unassembled WGS sequence"/>
</dbReference>
<dbReference type="RefSeq" id="WP_063379578.1">
    <property type="nucleotide sequence ID" value="NZ_AUXX01000001.1"/>
</dbReference>
<evidence type="ECO:0000313" key="2">
    <source>
        <dbReference type="EMBL" id="KZN70448.1"/>
    </source>
</evidence>
<dbReference type="PATRIC" id="fig|1365257.3.peg.140"/>
<evidence type="ECO:0000256" key="1">
    <source>
        <dbReference type="SAM" id="Coils"/>
    </source>
</evidence>
<gene>
    <name evidence="2" type="ORF">N478_00665</name>
</gene>
<comment type="caution">
    <text evidence="2">The sequence shown here is derived from an EMBL/GenBank/DDBJ whole genome shotgun (WGS) entry which is preliminary data.</text>
</comment>
<feature type="coiled-coil region" evidence="1">
    <location>
        <begin position="60"/>
        <end position="87"/>
    </location>
</feature>